<comment type="similarity">
    <text evidence="1">Belongs to the CdaR family.</text>
</comment>
<dbReference type="InterPro" id="IPR042070">
    <property type="entry name" value="PucR_C-HTH_sf"/>
</dbReference>
<dbReference type="GeneID" id="93728075"/>
<dbReference type="KEGG" id="sclf:BB341_00875"/>
<dbReference type="PANTHER" id="PTHR33744:SF1">
    <property type="entry name" value="DNA-BINDING TRANSCRIPTIONAL ACTIVATOR ADER"/>
    <property type="match status" value="1"/>
</dbReference>
<feature type="region of interest" description="Disordered" evidence="3">
    <location>
        <begin position="1"/>
        <end position="35"/>
    </location>
</feature>
<dbReference type="InterPro" id="IPR041522">
    <property type="entry name" value="CdaR_GGDEF"/>
</dbReference>
<dbReference type="eggNOG" id="COG2508">
    <property type="taxonomic scope" value="Bacteria"/>
</dbReference>
<dbReference type="InterPro" id="IPR003018">
    <property type="entry name" value="GAF"/>
</dbReference>
<feature type="region of interest" description="Disordered" evidence="3">
    <location>
        <begin position="50"/>
        <end position="72"/>
    </location>
</feature>
<dbReference type="Pfam" id="PF13185">
    <property type="entry name" value="GAF_2"/>
    <property type="match status" value="1"/>
</dbReference>
<dbReference type="Gene3D" id="1.10.10.2840">
    <property type="entry name" value="PucR C-terminal helix-turn-helix domain"/>
    <property type="match status" value="1"/>
</dbReference>
<name>E2Q1H4_STRCL</name>
<dbReference type="eggNOG" id="COG2203">
    <property type="taxonomic scope" value="Bacteria"/>
</dbReference>
<sequence length="667" mass="70067">MATVKERTDPAPPAPRAPGDDPSGNGRPGAGPPTVAAALRELLDLLASGAPGERLGRPAAGARAAGAGPREQAAVDEATRVAHDIHRTLTQHRRREAELAALFDTAGDLAALRDLDAVLRAIVHRARTLLGTDLAYLTLHDPAAGDTYMRVTDGSVSATFQQLRLGMGEGLGGLVAQTARPYASTDYRDDHRFLHTGAIDEGVREEGLRGILGVPLRVGTRVIGVLFAADRTLRDFTPDAIALLSSLADHAAVAIDGARLLEETRSALVELNAANERARAHSEALRRAADAHDRLTDLVLRGGGIDDVAQEIAVLLGGGLAVHDADGAELARVGCDPVTPSPEGIDASRAGGRAVPADSTWICAVLAGSTLLGSLVLVGRPALTDADRRLFERAGLVTALLMLLRRSVAEAEDRVRGELLDDLLTTPAGRPDGHRDAGSLALRARRLGVDLFGRPHAVLVLDCETALRARLTGETTRRARRLGGLAGTHDGRPVLLVPEPEPGPLARELAGELTAAVGAPVTVGAGRSATGPDRLPDSHAEARRCLDALHALGRTGDGAGPGELGFLGVLLGDRTDVGGYVDSVLGPVLAYDRRRGTELVRTLDAYYGEGASLARAKEALHVHVNTVVQRLDRVAHLLGRDWNTPARSLEIQLALRLHRIGRGAPRP</sequence>
<evidence type="ECO:0000313" key="5">
    <source>
        <dbReference type="EMBL" id="EFG10600.1"/>
    </source>
</evidence>
<keyword evidence="6" id="KW-1185">Reference proteome</keyword>
<evidence type="ECO:0000313" key="6">
    <source>
        <dbReference type="Proteomes" id="UP000002357"/>
    </source>
</evidence>
<evidence type="ECO:0000256" key="3">
    <source>
        <dbReference type="SAM" id="MobiDB-lite"/>
    </source>
</evidence>
<keyword evidence="2" id="KW-0175">Coiled coil</keyword>
<dbReference type="InterPro" id="IPR029016">
    <property type="entry name" value="GAF-like_dom_sf"/>
</dbReference>
<accession>E2Q1H4</accession>
<dbReference type="OrthoDB" id="8026818at2"/>
<reference evidence="5 6" key="1">
    <citation type="journal article" date="2010" name="Genome Biol. Evol.">
        <title>The sequence of a 1.8-mb bacterial linear plasmid reveals a rich evolutionary reservoir of secondary metabolic pathways.</title>
        <authorList>
            <person name="Medema M.H."/>
            <person name="Trefzer A."/>
            <person name="Kovalchuk A."/>
            <person name="van den Berg M."/>
            <person name="Mueller U."/>
            <person name="Heijne W."/>
            <person name="Wu L."/>
            <person name="Alam M.T."/>
            <person name="Ronning C.M."/>
            <person name="Nierman W.C."/>
            <person name="Bovenberg R.A.L."/>
            <person name="Breitling R."/>
            <person name="Takano E."/>
        </authorList>
    </citation>
    <scope>NUCLEOTIDE SEQUENCE [LARGE SCALE GENOMIC DNA]</scope>
    <source>
        <strain evidence="6">ATCC 27064 / DSM 738 / JCM 4710 / NBRC 13307 / NCIMB 12785 / NRRL 3585 / VKM Ac-602</strain>
    </source>
</reference>
<dbReference type="InterPro" id="IPR051448">
    <property type="entry name" value="CdaR-like_regulators"/>
</dbReference>
<dbReference type="Gene3D" id="3.30.450.40">
    <property type="match status" value="1"/>
</dbReference>
<organism evidence="5 6">
    <name type="scientific">Streptomyces clavuligerus</name>
    <dbReference type="NCBI Taxonomy" id="1901"/>
    <lineage>
        <taxon>Bacteria</taxon>
        <taxon>Bacillati</taxon>
        <taxon>Actinomycetota</taxon>
        <taxon>Actinomycetes</taxon>
        <taxon>Kitasatosporales</taxon>
        <taxon>Streptomycetaceae</taxon>
        <taxon>Streptomyces</taxon>
    </lineage>
</organism>
<evidence type="ECO:0000256" key="1">
    <source>
        <dbReference type="ARBA" id="ARBA00006754"/>
    </source>
</evidence>
<dbReference type="InterPro" id="IPR025736">
    <property type="entry name" value="PucR_C-HTH_dom"/>
</dbReference>
<evidence type="ECO:0000259" key="4">
    <source>
        <dbReference type="SMART" id="SM00065"/>
    </source>
</evidence>
<feature type="domain" description="GAF" evidence="4">
    <location>
        <begin position="114"/>
        <end position="265"/>
    </location>
</feature>
<evidence type="ECO:0000256" key="2">
    <source>
        <dbReference type="SAM" id="Coils"/>
    </source>
</evidence>
<dbReference type="Pfam" id="PF13556">
    <property type="entry name" value="HTH_30"/>
    <property type="match status" value="1"/>
</dbReference>
<dbReference type="Proteomes" id="UP000002357">
    <property type="component" value="Chromosome"/>
</dbReference>
<dbReference type="STRING" id="1901.BB341_00875"/>
<dbReference type="SMART" id="SM00065">
    <property type="entry name" value="GAF"/>
    <property type="match status" value="1"/>
</dbReference>
<dbReference type="RefSeq" id="WP_003962706.1">
    <property type="nucleotide sequence ID" value="NZ_CM000913.1"/>
</dbReference>
<protein>
    <submittedName>
        <fullName evidence="5">GAF domain protein</fullName>
    </submittedName>
</protein>
<proteinExistence type="inferred from homology"/>
<dbReference type="EMBL" id="CM000913">
    <property type="protein sequence ID" value="EFG10600.1"/>
    <property type="molecule type" value="Genomic_DNA"/>
</dbReference>
<dbReference type="PANTHER" id="PTHR33744">
    <property type="entry name" value="CARBOHYDRATE DIACID REGULATOR"/>
    <property type="match status" value="1"/>
</dbReference>
<feature type="coiled-coil region" evidence="2">
    <location>
        <begin position="261"/>
        <end position="291"/>
    </location>
</feature>
<dbReference type="AlphaFoldDB" id="E2Q1H4"/>
<dbReference type="SUPFAM" id="SSF55781">
    <property type="entry name" value="GAF domain-like"/>
    <property type="match status" value="1"/>
</dbReference>
<dbReference type="Pfam" id="PF17853">
    <property type="entry name" value="GGDEF_2"/>
    <property type="match status" value="1"/>
</dbReference>
<gene>
    <name evidence="5" type="ORF">SCLAV_5533</name>
</gene>